<organism evidence="4 5">
    <name type="scientific">Planctopirus hydrillae</name>
    <dbReference type="NCBI Taxonomy" id="1841610"/>
    <lineage>
        <taxon>Bacteria</taxon>
        <taxon>Pseudomonadati</taxon>
        <taxon>Planctomycetota</taxon>
        <taxon>Planctomycetia</taxon>
        <taxon>Planctomycetales</taxon>
        <taxon>Planctomycetaceae</taxon>
        <taxon>Planctopirus</taxon>
    </lineage>
</organism>
<reference evidence="4 5" key="1">
    <citation type="submission" date="2016-05" db="EMBL/GenBank/DDBJ databases">
        <title>Genomic and physiological characterization of Planctopirus sp. isolated from fresh water lake.</title>
        <authorList>
            <person name="Subhash Y."/>
            <person name="Ramana C."/>
        </authorList>
    </citation>
    <scope>NUCLEOTIDE SEQUENCE [LARGE SCALE GENOMIC DNA]</scope>
    <source>
        <strain evidence="4 5">JC280</strain>
    </source>
</reference>
<feature type="compositionally biased region" description="Basic and acidic residues" evidence="1">
    <location>
        <begin position="100"/>
        <end position="110"/>
    </location>
</feature>
<feature type="region of interest" description="Disordered" evidence="1">
    <location>
        <begin position="45"/>
        <end position="176"/>
    </location>
</feature>
<dbReference type="Gene3D" id="2.60.120.560">
    <property type="entry name" value="Exo-inulinase, domain 1"/>
    <property type="match status" value="1"/>
</dbReference>
<feature type="compositionally biased region" description="Low complexity" evidence="1">
    <location>
        <begin position="80"/>
        <end position="99"/>
    </location>
</feature>
<dbReference type="InterPro" id="IPR010496">
    <property type="entry name" value="AL/BT2_dom"/>
</dbReference>
<keyword evidence="2" id="KW-0732">Signal</keyword>
<dbReference type="STRING" id="1841610.A6X21_02185"/>
<comment type="caution">
    <text evidence="4">The sequence shown here is derived from an EMBL/GenBank/DDBJ whole genome shotgun (WGS) entry which is preliminary data.</text>
</comment>
<feature type="compositionally biased region" description="Pro residues" evidence="1">
    <location>
        <begin position="142"/>
        <end position="165"/>
    </location>
</feature>
<evidence type="ECO:0000313" key="4">
    <source>
        <dbReference type="EMBL" id="ODA36513.1"/>
    </source>
</evidence>
<feature type="compositionally biased region" description="Basic and acidic residues" evidence="1">
    <location>
        <begin position="118"/>
        <end position="136"/>
    </location>
</feature>
<dbReference type="RefSeq" id="WP_068845558.1">
    <property type="nucleotide sequence ID" value="NZ_LYDR01000020.1"/>
</dbReference>
<feature type="chain" id="PRO_5008673420" description="3-keto-alpha-glucoside-1,2-lyase/3-keto-2-hydroxy-glucal hydratase domain-containing protein" evidence="2">
    <location>
        <begin position="17"/>
        <end position="550"/>
    </location>
</feature>
<keyword evidence="5" id="KW-1185">Reference proteome</keyword>
<name>A0A1C3ETT4_9PLAN</name>
<accession>A0A1C3ETT4</accession>
<evidence type="ECO:0000313" key="5">
    <source>
        <dbReference type="Proteomes" id="UP000094828"/>
    </source>
</evidence>
<dbReference type="GO" id="GO:0016787">
    <property type="term" value="F:hydrolase activity"/>
    <property type="evidence" value="ECO:0007669"/>
    <property type="project" value="InterPro"/>
</dbReference>
<feature type="domain" description="3-keto-alpha-glucoside-1,2-lyase/3-keto-2-hydroxy-glucal hydratase" evidence="3">
    <location>
        <begin position="355"/>
        <end position="501"/>
    </location>
</feature>
<sequence length="550" mass="59179">MIKHPWFRSFSMRIFAAGAPFFVSQLLVPPAHQVLAEDVQPASAMNPMNSAAAGQESSANPPVEKTMPPAPNSPVMMVDEVAPPAVPKEPASSPMPSSPKADETGEKASDAKQPTKQPEPKPKSADQPAEPKKSEPAKQPAPSKPVPSKPAPPKPAPTKPAAPPKPVDKPFLSPTGVDLKKGAIRVEDAGPDFALQGEYMAWDWSAEKGWHWLGIQVVATGDGTFDAIAYPGGLPGNGVTSRATMPIGTPQIKADSELLPTLWQGSGKATPEGLLITFSQPSEGRKFVTKDGQTGQLFKGDGALISHAIKWSRKSQREGARPPANAVVLFDGTDNGQLKNLKVSPEGLMQIGSETQGAWQNFHLHAEFKTPFMPFAKGQARANSGFYLQKRYEVQVLDSFGLIPQFNDAAAIYRNKMPDLNMSFPPLSWQTYDIQFQAPLFDAQGTKIQNGRLTVWHNGIVVQNHVSLENKTGGGSKEGPEALPILFQNHGNPVEFRNLWLVELAPQVLQVTATQPSPASPTAVATPNACVSTTPCCPPKKLRRSAHCRR</sequence>
<evidence type="ECO:0000259" key="3">
    <source>
        <dbReference type="Pfam" id="PF06439"/>
    </source>
</evidence>
<proteinExistence type="predicted"/>
<evidence type="ECO:0000256" key="2">
    <source>
        <dbReference type="SAM" id="SignalP"/>
    </source>
</evidence>
<feature type="signal peptide" evidence="2">
    <location>
        <begin position="1"/>
        <end position="16"/>
    </location>
</feature>
<evidence type="ECO:0000256" key="1">
    <source>
        <dbReference type="SAM" id="MobiDB-lite"/>
    </source>
</evidence>
<dbReference type="Proteomes" id="UP000094828">
    <property type="component" value="Unassembled WGS sequence"/>
</dbReference>
<dbReference type="Pfam" id="PF06439">
    <property type="entry name" value="3keto-disac_hyd"/>
    <property type="match status" value="1"/>
</dbReference>
<protein>
    <recommendedName>
        <fullName evidence="3">3-keto-alpha-glucoside-1,2-lyase/3-keto-2-hydroxy-glucal hydratase domain-containing protein</fullName>
    </recommendedName>
</protein>
<dbReference type="EMBL" id="LYDR01000020">
    <property type="protein sequence ID" value="ODA36513.1"/>
    <property type="molecule type" value="Genomic_DNA"/>
</dbReference>
<dbReference type="AlphaFoldDB" id="A0A1C3ETT4"/>
<gene>
    <name evidence="4" type="ORF">A6X21_02185</name>
</gene>